<dbReference type="Proteomes" id="UP000887565">
    <property type="component" value="Unplaced"/>
</dbReference>
<keyword evidence="1" id="KW-1185">Reference proteome</keyword>
<organism evidence="1 2">
    <name type="scientific">Romanomermis culicivorax</name>
    <name type="common">Nematode worm</name>
    <dbReference type="NCBI Taxonomy" id="13658"/>
    <lineage>
        <taxon>Eukaryota</taxon>
        <taxon>Metazoa</taxon>
        <taxon>Ecdysozoa</taxon>
        <taxon>Nematoda</taxon>
        <taxon>Enoplea</taxon>
        <taxon>Dorylaimia</taxon>
        <taxon>Mermithida</taxon>
        <taxon>Mermithoidea</taxon>
        <taxon>Mermithidae</taxon>
        <taxon>Romanomermis</taxon>
    </lineage>
</organism>
<evidence type="ECO:0000313" key="2">
    <source>
        <dbReference type="WBParaSite" id="nRc.2.0.1.t32980-RA"/>
    </source>
</evidence>
<name>A0A915K553_ROMCU</name>
<proteinExistence type="predicted"/>
<protein>
    <submittedName>
        <fullName evidence="2">Uncharacterized protein</fullName>
    </submittedName>
</protein>
<dbReference type="AlphaFoldDB" id="A0A915K553"/>
<reference evidence="2" key="1">
    <citation type="submission" date="2022-11" db="UniProtKB">
        <authorList>
            <consortium name="WormBaseParasite"/>
        </authorList>
    </citation>
    <scope>IDENTIFICATION</scope>
</reference>
<accession>A0A915K553</accession>
<sequence length="202" mass="23412">MHKCRISVCVPIGCLTISSEKMVNFRRPKFRHSSALRAGHEMKRHRCRREPVNFLLMYNIIRSAFIAEVKNINGIMQIFTWILCNMRRFSSSNKLCFCCTRNKRSLSLRNSNIYSTDACNIVPLFNFISLERLTKIGQFANKQLGACKGSTAWTVGIYIRFIREELSLQFATPKFCAAAGFRWRLLDNDVEILLLLLFEITV</sequence>
<evidence type="ECO:0000313" key="1">
    <source>
        <dbReference type="Proteomes" id="UP000887565"/>
    </source>
</evidence>
<dbReference type="WBParaSite" id="nRc.2.0.1.t32980-RA">
    <property type="protein sequence ID" value="nRc.2.0.1.t32980-RA"/>
    <property type="gene ID" value="nRc.2.0.1.g32980"/>
</dbReference>